<dbReference type="EC" id="6.1.1.19" evidence="2"/>
<evidence type="ECO:0000256" key="6">
    <source>
        <dbReference type="ARBA" id="ARBA00022917"/>
    </source>
</evidence>
<dbReference type="PROSITE" id="PS00178">
    <property type="entry name" value="AA_TRNA_LIGASE_I"/>
    <property type="match status" value="1"/>
</dbReference>
<keyword evidence="3 10" id="KW-0436">Ligase</keyword>
<keyword evidence="7 10" id="KW-0030">Aminoacyl-tRNA synthetase</keyword>
<dbReference type="Pfam" id="PF00750">
    <property type="entry name" value="tRNA-synt_1d"/>
    <property type="match status" value="2"/>
</dbReference>
<comment type="catalytic activity">
    <reaction evidence="9">
        <text>tRNA(Arg) + L-arginine + ATP = L-arginyl-tRNA(Arg) + AMP + diphosphate</text>
        <dbReference type="Rhea" id="RHEA:20301"/>
        <dbReference type="Rhea" id="RHEA-COMP:9658"/>
        <dbReference type="Rhea" id="RHEA-COMP:9673"/>
        <dbReference type="ChEBI" id="CHEBI:30616"/>
        <dbReference type="ChEBI" id="CHEBI:32682"/>
        <dbReference type="ChEBI" id="CHEBI:33019"/>
        <dbReference type="ChEBI" id="CHEBI:78442"/>
        <dbReference type="ChEBI" id="CHEBI:78513"/>
        <dbReference type="ChEBI" id="CHEBI:456215"/>
        <dbReference type="EC" id="6.1.1.19"/>
    </reaction>
</comment>
<evidence type="ECO:0000256" key="10">
    <source>
        <dbReference type="RuleBase" id="RU363038"/>
    </source>
</evidence>
<dbReference type="Gene3D" id="3.40.50.620">
    <property type="entry name" value="HUPs"/>
    <property type="match status" value="2"/>
</dbReference>
<dbReference type="Gene3D" id="1.10.730.10">
    <property type="entry name" value="Isoleucyl-tRNA Synthetase, Domain 1"/>
    <property type="match status" value="1"/>
</dbReference>
<dbReference type="InterPro" id="IPR001278">
    <property type="entry name" value="Arg-tRNA-ligase"/>
</dbReference>
<dbReference type="InterPro" id="IPR035684">
    <property type="entry name" value="ArgRS_core"/>
</dbReference>
<dbReference type="InterPro" id="IPR008909">
    <property type="entry name" value="DALR_anticod-bd"/>
</dbReference>
<evidence type="ECO:0000256" key="9">
    <source>
        <dbReference type="ARBA" id="ARBA00049339"/>
    </source>
</evidence>
<evidence type="ECO:0000256" key="8">
    <source>
        <dbReference type="ARBA" id="ARBA00033033"/>
    </source>
</evidence>
<evidence type="ECO:0000256" key="7">
    <source>
        <dbReference type="ARBA" id="ARBA00023146"/>
    </source>
</evidence>
<comment type="caution">
    <text evidence="12">The sequence shown here is derived from an EMBL/GenBank/DDBJ whole genome shotgun (WGS) entry which is preliminary data.</text>
</comment>
<accession>A0AAD4GH91</accession>
<dbReference type="Pfam" id="PF05746">
    <property type="entry name" value="DALR_1"/>
    <property type="match status" value="1"/>
</dbReference>
<dbReference type="InterPro" id="IPR009080">
    <property type="entry name" value="tRNAsynth_Ia_anticodon-bd"/>
</dbReference>
<dbReference type="GO" id="GO:0004814">
    <property type="term" value="F:arginine-tRNA ligase activity"/>
    <property type="evidence" value="ECO:0007669"/>
    <property type="project" value="UniProtKB-EC"/>
</dbReference>
<reference evidence="12" key="1">
    <citation type="submission" date="2019-10" db="EMBL/GenBank/DDBJ databases">
        <authorList>
            <consortium name="DOE Joint Genome Institute"/>
            <person name="Kuo A."/>
            <person name="Miyauchi S."/>
            <person name="Kiss E."/>
            <person name="Drula E."/>
            <person name="Kohler A."/>
            <person name="Sanchez-Garcia M."/>
            <person name="Andreopoulos B."/>
            <person name="Barry K.W."/>
            <person name="Bonito G."/>
            <person name="Buee M."/>
            <person name="Carver A."/>
            <person name="Chen C."/>
            <person name="Cichocki N."/>
            <person name="Clum A."/>
            <person name="Culley D."/>
            <person name="Crous P.W."/>
            <person name="Fauchery L."/>
            <person name="Girlanda M."/>
            <person name="Hayes R."/>
            <person name="Keri Z."/>
            <person name="LaButti K."/>
            <person name="Lipzen A."/>
            <person name="Lombard V."/>
            <person name="Magnuson J."/>
            <person name="Maillard F."/>
            <person name="Morin E."/>
            <person name="Murat C."/>
            <person name="Nolan M."/>
            <person name="Ohm R."/>
            <person name="Pangilinan J."/>
            <person name="Pereira M."/>
            <person name="Perotto S."/>
            <person name="Peter M."/>
            <person name="Riley R."/>
            <person name="Sitrit Y."/>
            <person name="Stielow B."/>
            <person name="Szollosi G."/>
            <person name="Zifcakova L."/>
            <person name="Stursova M."/>
            <person name="Spatafora J.W."/>
            <person name="Tedersoo L."/>
            <person name="Vaario L.-M."/>
            <person name="Yamada A."/>
            <person name="Yan M."/>
            <person name="Wang P."/>
            <person name="Xu J."/>
            <person name="Bruns T."/>
            <person name="Baldrian P."/>
            <person name="Vilgalys R."/>
            <person name="Henrissat B."/>
            <person name="Grigoriev I.V."/>
            <person name="Hibbett D."/>
            <person name="Nagy L.G."/>
            <person name="Martin F.M."/>
        </authorList>
    </citation>
    <scope>NUCLEOTIDE SEQUENCE</scope>
    <source>
        <strain evidence="12">BED1</strain>
    </source>
</reference>
<proteinExistence type="inferred from homology"/>
<dbReference type="SMART" id="SM00836">
    <property type="entry name" value="DALR_1"/>
    <property type="match status" value="1"/>
</dbReference>
<keyword evidence="5 10" id="KW-0067">ATP-binding</keyword>
<comment type="similarity">
    <text evidence="1 10">Belongs to the class-I aminoacyl-tRNA synthetase family.</text>
</comment>
<dbReference type="AlphaFoldDB" id="A0AAD4GH91"/>
<reference evidence="12" key="2">
    <citation type="journal article" date="2020" name="Nat. Commun.">
        <title>Large-scale genome sequencing of mycorrhizal fungi provides insights into the early evolution of symbiotic traits.</title>
        <authorList>
            <person name="Miyauchi S."/>
            <person name="Kiss E."/>
            <person name="Kuo A."/>
            <person name="Drula E."/>
            <person name="Kohler A."/>
            <person name="Sanchez-Garcia M."/>
            <person name="Morin E."/>
            <person name="Andreopoulos B."/>
            <person name="Barry K.W."/>
            <person name="Bonito G."/>
            <person name="Buee M."/>
            <person name="Carver A."/>
            <person name="Chen C."/>
            <person name="Cichocki N."/>
            <person name="Clum A."/>
            <person name="Culley D."/>
            <person name="Crous P.W."/>
            <person name="Fauchery L."/>
            <person name="Girlanda M."/>
            <person name="Hayes R.D."/>
            <person name="Keri Z."/>
            <person name="LaButti K."/>
            <person name="Lipzen A."/>
            <person name="Lombard V."/>
            <person name="Magnuson J."/>
            <person name="Maillard F."/>
            <person name="Murat C."/>
            <person name="Nolan M."/>
            <person name="Ohm R.A."/>
            <person name="Pangilinan J."/>
            <person name="Pereira M.F."/>
            <person name="Perotto S."/>
            <person name="Peter M."/>
            <person name="Pfister S."/>
            <person name="Riley R."/>
            <person name="Sitrit Y."/>
            <person name="Stielow J.B."/>
            <person name="Szollosi G."/>
            <person name="Zifcakova L."/>
            <person name="Stursova M."/>
            <person name="Spatafora J.W."/>
            <person name="Tedersoo L."/>
            <person name="Vaario L.M."/>
            <person name="Yamada A."/>
            <person name="Yan M."/>
            <person name="Wang P."/>
            <person name="Xu J."/>
            <person name="Bruns T."/>
            <person name="Baldrian P."/>
            <person name="Vilgalys R."/>
            <person name="Dunand C."/>
            <person name="Henrissat B."/>
            <person name="Grigoriev I.V."/>
            <person name="Hibbett D."/>
            <person name="Nagy L.G."/>
            <person name="Martin F.M."/>
        </authorList>
    </citation>
    <scope>NUCLEOTIDE SEQUENCE</scope>
    <source>
        <strain evidence="12">BED1</strain>
    </source>
</reference>
<evidence type="ECO:0000259" key="11">
    <source>
        <dbReference type="SMART" id="SM00836"/>
    </source>
</evidence>
<dbReference type="PANTHER" id="PTHR11956:SF11">
    <property type="entry name" value="ARGININE--TRNA LIGASE, MITOCHONDRIAL-RELATED"/>
    <property type="match status" value="1"/>
</dbReference>
<evidence type="ECO:0000256" key="4">
    <source>
        <dbReference type="ARBA" id="ARBA00022741"/>
    </source>
</evidence>
<dbReference type="GO" id="GO:0006420">
    <property type="term" value="P:arginyl-tRNA aminoacylation"/>
    <property type="evidence" value="ECO:0007669"/>
    <property type="project" value="InterPro"/>
</dbReference>
<evidence type="ECO:0000256" key="1">
    <source>
        <dbReference type="ARBA" id="ARBA00005594"/>
    </source>
</evidence>
<dbReference type="CDD" id="cd07956">
    <property type="entry name" value="Anticodon_Ia_Arg"/>
    <property type="match status" value="1"/>
</dbReference>
<name>A0AAD4GH91_BOLED</name>
<keyword evidence="6 10" id="KW-0648">Protein biosynthesis</keyword>
<dbReference type="SUPFAM" id="SSF52374">
    <property type="entry name" value="Nucleotidylyl transferase"/>
    <property type="match status" value="1"/>
</dbReference>
<sequence>MSHPSLLCPTSPEQTPPLNSLLGVDYEKGVDFTVPSRFRFRKLTYSQARLEDVRSLLFHCPAASLIRHVLNQIHTLTYDSPSGKPCYGTNTTGAGKKLVIEYSSPNVAKSFHVGHLRSTIIGAFLANLYRTCGWEVVSMNYLGDWGTQYGSKEQLSQDPIKHLYDVYVKVSKDADTDPDVKSEVGKEWMDTAIERLDQLGLISDANGAKLVDLEKWKLGKAVLRNADGTSIYLTRDTAGAIERWEKYRFDKMIYVVASQQDLHLARKIFQILKLMDFAWAGRLEHVNYGLVLGMSTRKGTAETASVMHEQMKRNEEKYNSIEDPEYISQEVGITGIKIQDMAAKRYGFRVKRINNYTFNWDRMLSFEGDTGPYLQYAHVRLTSMERKNPELLPLPPPSQIDTSLLVESGHARDIAILLGSYLDVVKTALKTHEPSGVVTFAFRRAHAISSAWETLVVKGENDLDKARARLWLYVCARDVLGAAMRLLSIRLLERM</sequence>
<organism evidence="12 13">
    <name type="scientific">Boletus edulis BED1</name>
    <dbReference type="NCBI Taxonomy" id="1328754"/>
    <lineage>
        <taxon>Eukaryota</taxon>
        <taxon>Fungi</taxon>
        <taxon>Dikarya</taxon>
        <taxon>Basidiomycota</taxon>
        <taxon>Agaricomycotina</taxon>
        <taxon>Agaricomycetes</taxon>
        <taxon>Agaricomycetidae</taxon>
        <taxon>Boletales</taxon>
        <taxon>Boletineae</taxon>
        <taxon>Boletaceae</taxon>
        <taxon>Boletoideae</taxon>
        <taxon>Boletus</taxon>
    </lineage>
</organism>
<protein>
    <recommendedName>
        <fullName evidence="2">arginine--tRNA ligase</fullName>
        <ecNumber evidence="2">6.1.1.19</ecNumber>
    </recommendedName>
    <alternativeName>
        <fullName evidence="8">Arginyl-tRNA synthetase</fullName>
    </alternativeName>
</protein>
<dbReference type="Proteomes" id="UP001194468">
    <property type="component" value="Unassembled WGS sequence"/>
</dbReference>
<dbReference type="FunFam" id="1.10.730.10:FF:000006">
    <property type="entry name" value="Arginyl-tRNA synthetase 2, mitochondrial"/>
    <property type="match status" value="1"/>
</dbReference>
<dbReference type="PRINTS" id="PR01038">
    <property type="entry name" value="TRNASYNTHARG"/>
</dbReference>
<evidence type="ECO:0000256" key="5">
    <source>
        <dbReference type="ARBA" id="ARBA00022840"/>
    </source>
</evidence>
<dbReference type="InterPro" id="IPR014729">
    <property type="entry name" value="Rossmann-like_a/b/a_fold"/>
</dbReference>
<dbReference type="EMBL" id="WHUW01000007">
    <property type="protein sequence ID" value="KAF8443761.1"/>
    <property type="molecule type" value="Genomic_DNA"/>
</dbReference>
<evidence type="ECO:0000313" key="13">
    <source>
        <dbReference type="Proteomes" id="UP001194468"/>
    </source>
</evidence>
<dbReference type="GO" id="GO:0005739">
    <property type="term" value="C:mitochondrion"/>
    <property type="evidence" value="ECO:0007669"/>
    <property type="project" value="TreeGrafter"/>
</dbReference>
<gene>
    <name evidence="12" type="ORF">L210DRAFT_3611234</name>
</gene>
<dbReference type="GO" id="GO:0032543">
    <property type="term" value="P:mitochondrial translation"/>
    <property type="evidence" value="ECO:0007669"/>
    <property type="project" value="TreeGrafter"/>
</dbReference>
<evidence type="ECO:0000256" key="3">
    <source>
        <dbReference type="ARBA" id="ARBA00022598"/>
    </source>
</evidence>
<keyword evidence="4 10" id="KW-0547">Nucleotide-binding</keyword>
<dbReference type="SUPFAM" id="SSF47323">
    <property type="entry name" value="Anticodon-binding domain of a subclass of class I aminoacyl-tRNA synthetases"/>
    <property type="match status" value="1"/>
</dbReference>
<keyword evidence="13" id="KW-1185">Reference proteome</keyword>
<feature type="domain" description="DALR anticodon binding" evidence="11">
    <location>
        <begin position="374"/>
        <end position="495"/>
    </location>
</feature>
<evidence type="ECO:0000256" key="2">
    <source>
        <dbReference type="ARBA" id="ARBA00012837"/>
    </source>
</evidence>
<dbReference type="GO" id="GO:0005524">
    <property type="term" value="F:ATP binding"/>
    <property type="evidence" value="ECO:0007669"/>
    <property type="project" value="UniProtKB-KW"/>
</dbReference>
<evidence type="ECO:0000313" key="12">
    <source>
        <dbReference type="EMBL" id="KAF8443761.1"/>
    </source>
</evidence>
<dbReference type="InterPro" id="IPR001412">
    <property type="entry name" value="aa-tRNA-synth_I_CS"/>
</dbReference>
<dbReference type="PANTHER" id="PTHR11956">
    <property type="entry name" value="ARGINYL-TRNA SYNTHETASE"/>
    <property type="match status" value="1"/>
</dbReference>